<keyword evidence="2" id="KW-0698">rRNA processing</keyword>
<gene>
    <name evidence="9" type="ORF">CGXH109_LOCUS39341</name>
</gene>
<keyword evidence="10" id="KW-1185">Reference proteome</keyword>
<comment type="similarity">
    <text evidence="6">Belongs to the WD repeat UTP18 family.</text>
</comment>
<dbReference type="GO" id="GO:0034388">
    <property type="term" value="C:Pwp2p-containing subcomplex of 90S preribosome"/>
    <property type="evidence" value="ECO:0007669"/>
    <property type="project" value="TreeGrafter"/>
</dbReference>
<dbReference type="GO" id="GO:0006364">
    <property type="term" value="P:rRNA processing"/>
    <property type="evidence" value="ECO:0007669"/>
    <property type="project" value="UniProtKB-KW"/>
</dbReference>
<evidence type="ECO:0000313" key="10">
    <source>
        <dbReference type="Proteomes" id="UP001152533"/>
    </source>
</evidence>
<dbReference type="InterPro" id="IPR036322">
    <property type="entry name" value="WD40_repeat_dom_sf"/>
</dbReference>
<proteinExistence type="inferred from homology"/>
<sequence length="894" mass="97504">MANEQPFEAFPDEEEVTSSSESEQSELEEAIRQRNPQTVFDEKDSDEEELERLVLGGKADFREQLFRNDVLGDIERLEKERNQQLVAQDKTTLEDAADHDFFMLDTGVPSAKGSQAGKQQPAAVDPNAPAWEDSDDERLTVSLANATRLRKLRISEGEDVVSGAEYSRRLRQQFLRLNPLPKWAQESEERPSKRRRRSSAAASDSSISSDEEGSDDDLSAAPLEKFLRDVHRLAGKDSNGRTRLRPETIDIQRTREIPDAHKASVNNLSFHPKYPVLLSSSVSSVLYLHHINPTAHPTPNPMLTSVQAKGVDVRRAEFLYPSGNQIFFAGRRKFYHSWDLETGQVQKTARVQGHQHEHKTMERFKLSPCGRYMGLVASTRKGGGIVNIISTESRQWIASARLDSRHGIADFVWWSNGEGLSILGKDGSVGEYCVDDRKFRAVWHDEGCVGGIVIALGGHQGPEFLGEDRWVAIGSSSGITNIYDREALVTKSKAGEVKVVERPEPTRTFEQLVTPITTLTISPDGQLMAFGSYEKKDALRLVHLPTCTVYRNWPTAQTPLGRVTAVAFGRQSDLLAVATELAHEGAHEGAHGSSAGNEILGNQLLALARPAGKLVDVLEEDDVLRLGDGVEELTNVDMDSSDSLRDETRGVGGQTQVTAEALPVVEVTISKVLIPVRDELSQEGLLLCLLVGLLVGDSKIRHLLGHLLVELVDHVLCNLLGVLETADLIVDLLLGKGDLSQGLGQLLLVLVGDLLVLVGDIGDDVFLLLLLQGTSLLGTLLVGTSLLSLLLSLGGQLLIDVRGHVLLFLVGNLAVDLLDVDGGALGDAVDNSIADRLVVNRLVVAGLILEGVLVDKLPVLDIRAGLVDLFNTAAGVLLGILVGSHFVVVRAIYW</sequence>
<feature type="region of interest" description="Disordered" evidence="7">
    <location>
        <begin position="110"/>
        <end position="136"/>
    </location>
</feature>
<evidence type="ECO:0000256" key="3">
    <source>
        <dbReference type="ARBA" id="ARBA00022574"/>
    </source>
</evidence>
<keyword evidence="4" id="KW-0677">Repeat</keyword>
<keyword evidence="8" id="KW-0812">Transmembrane</keyword>
<evidence type="ECO:0000256" key="4">
    <source>
        <dbReference type="ARBA" id="ARBA00022737"/>
    </source>
</evidence>
<feature type="transmembrane region" description="Helical" evidence="8">
    <location>
        <begin position="837"/>
        <end position="854"/>
    </location>
</feature>
<protein>
    <recommendedName>
        <fullName evidence="11">U3 small nucleolar RNA-associated protein</fullName>
    </recommendedName>
</protein>
<keyword evidence="8" id="KW-0472">Membrane</keyword>
<name>A0A9W4RNY5_9PEZI</name>
<feature type="region of interest" description="Disordered" evidence="7">
    <location>
        <begin position="1"/>
        <end position="47"/>
    </location>
</feature>
<dbReference type="SMART" id="SM00320">
    <property type="entry name" value="WD40"/>
    <property type="match status" value="3"/>
</dbReference>
<keyword evidence="3" id="KW-0853">WD repeat</keyword>
<dbReference type="InterPro" id="IPR001680">
    <property type="entry name" value="WD40_rpt"/>
</dbReference>
<dbReference type="PANTHER" id="PTHR18359">
    <property type="entry name" value="WD-REPEAT PROTEIN-RELATED"/>
    <property type="match status" value="1"/>
</dbReference>
<evidence type="ECO:0000256" key="6">
    <source>
        <dbReference type="ARBA" id="ARBA00025767"/>
    </source>
</evidence>
<feature type="transmembrane region" description="Helical" evidence="8">
    <location>
        <begin position="776"/>
        <end position="799"/>
    </location>
</feature>
<feature type="region of interest" description="Disordered" evidence="7">
    <location>
        <begin position="182"/>
        <end position="217"/>
    </location>
</feature>
<dbReference type="InterPro" id="IPR045161">
    <property type="entry name" value="Utp18"/>
</dbReference>
<organism evidence="9 10">
    <name type="scientific">Colletotrichum noveboracense</name>
    <dbReference type="NCBI Taxonomy" id="2664923"/>
    <lineage>
        <taxon>Eukaryota</taxon>
        <taxon>Fungi</taxon>
        <taxon>Dikarya</taxon>
        <taxon>Ascomycota</taxon>
        <taxon>Pezizomycotina</taxon>
        <taxon>Sordariomycetes</taxon>
        <taxon>Hypocreomycetidae</taxon>
        <taxon>Glomerellales</taxon>
        <taxon>Glomerellaceae</taxon>
        <taxon>Colletotrichum</taxon>
        <taxon>Colletotrichum gloeosporioides species complex</taxon>
    </lineage>
</organism>
<dbReference type="GO" id="GO:0032040">
    <property type="term" value="C:small-subunit processome"/>
    <property type="evidence" value="ECO:0007669"/>
    <property type="project" value="TreeGrafter"/>
</dbReference>
<dbReference type="EMBL" id="CAMGZC010000193">
    <property type="protein sequence ID" value="CAI0644823.1"/>
    <property type="molecule type" value="Genomic_DNA"/>
</dbReference>
<evidence type="ECO:0000256" key="5">
    <source>
        <dbReference type="ARBA" id="ARBA00023242"/>
    </source>
</evidence>
<feature type="transmembrane region" description="Helical" evidence="8">
    <location>
        <begin position="874"/>
        <end position="893"/>
    </location>
</feature>
<evidence type="ECO:0000313" key="9">
    <source>
        <dbReference type="EMBL" id="CAI0644823.1"/>
    </source>
</evidence>
<comment type="caution">
    <text evidence="9">The sequence shown here is derived from an EMBL/GenBank/DDBJ whole genome shotgun (WGS) entry which is preliminary data.</text>
</comment>
<evidence type="ECO:0000256" key="2">
    <source>
        <dbReference type="ARBA" id="ARBA00022552"/>
    </source>
</evidence>
<keyword evidence="8" id="KW-1133">Transmembrane helix</keyword>
<evidence type="ECO:0000256" key="8">
    <source>
        <dbReference type="SAM" id="Phobius"/>
    </source>
</evidence>
<evidence type="ECO:0008006" key="11">
    <source>
        <dbReference type="Google" id="ProtNLM"/>
    </source>
</evidence>
<reference evidence="9" key="1">
    <citation type="submission" date="2022-08" db="EMBL/GenBank/DDBJ databases">
        <authorList>
            <person name="Giroux E."/>
            <person name="Giroux E."/>
        </authorList>
    </citation>
    <scope>NUCLEOTIDE SEQUENCE</scope>
    <source>
        <strain evidence="9">H1091258</strain>
    </source>
</reference>
<dbReference type="SUPFAM" id="SSF50978">
    <property type="entry name" value="WD40 repeat-like"/>
    <property type="match status" value="1"/>
</dbReference>
<dbReference type="AlphaFoldDB" id="A0A9W4RNY5"/>
<dbReference type="Proteomes" id="UP001152533">
    <property type="component" value="Unassembled WGS sequence"/>
</dbReference>
<evidence type="ECO:0000256" key="1">
    <source>
        <dbReference type="ARBA" id="ARBA00004604"/>
    </source>
</evidence>
<dbReference type="PANTHER" id="PTHR18359:SF0">
    <property type="entry name" value="U3 SMALL NUCLEOLAR RNA-ASSOCIATED PROTEIN 18 HOMOLOG"/>
    <property type="match status" value="1"/>
</dbReference>
<feature type="compositionally biased region" description="Low complexity" evidence="7">
    <location>
        <begin position="199"/>
        <end position="208"/>
    </location>
</feature>
<dbReference type="Gene3D" id="2.130.10.10">
    <property type="entry name" value="YVTN repeat-like/Quinoprotein amine dehydrogenase"/>
    <property type="match status" value="1"/>
</dbReference>
<comment type="subcellular location">
    <subcellularLocation>
        <location evidence="1">Nucleus</location>
        <location evidence="1">Nucleolus</location>
    </subcellularLocation>
</comment>
<dbReference type="FunFam" id="2.130.10.10:FF:000549">
    <property type="entry name" value="Small nucleolar ribonucleoprotein complex subunit"/>
    <property type="match status" value="1"/>
</dbReference>
<dbReference type="InterPro" id="IPR015943">
    <property type="entry name" value="WD40/YVTN_repeat-like_dom_sf"/>
</dbReference>
<accession>A0A9W4RNY5</accession>
<evidence type="ECO:0000256" key="7">
    <source>
        <dbReference type="SAM" id="MobiDB-lite"/>
    </source>
</evidence>
<keyword evidence="5" id="KW-0539">Nucleus</keyword>